<sequence>MFDGSPTGWWLNKEVRSLDEDNWMFDGPWSHIHLLSRSGQFFNQLCLVLSTVEAPVAAYSSSSNSWQVEGRGLLAFLLESSSASQLQQQGQNPLPRYRVGVA</sequence>
<accession>A0A7J0GXG2</accession>
<dbReference type="GO" id="GO:0010997">
    <property type="term" value="F:anaphase-promoting complex binding"/>
    <property type="evidence" value="ECO:0007669"/>
    <property type="project" value="InterPro"/>
</dbReference>
<proteinExistence type="predicted"/>
<dbReference type="EMBL" id="BJWL01000024">
    <property type="protein sequence ID" value="GFZ15476.1"/>
    <property type="molecule type" value="Genomic_DNA"/>
</dbReference>
<gene>
    <name evidence="1" type="ORF">Acr_24g0016660</name>
</gene>
<comment type="caution">
    <text evidence="1">The sequence shown here is derived from an EMBL/GenBank/DDBJ whole genome shotgun (WGS) entry which is preliminary data.</text>
</comment>
<reference evidence="1 2" key="1">
    <citation type="submission" date="2019-07" db="EMBL/GenBank/DDBJ databases">
        <title>De Novo Assembly of kiwifruit Actinidia rufa.</title>
        <authorList>
            <person name="Sugita-Konishi S."/>
            <person name="Sato K."/>
            <person name="Mori E."/>
            <person name="Abe Y."/>
            <person name="Kisaki G."/>
            <person name="Hamano K."/>
            <person name="Suezawa K."/>
            <person name="Otani M."/>
            <person name="Fukuda T."/>
            <person name="Manabe T."/>
            <person name="Gomi K."/>
            <person name="Tabuchi M."/>
            <person name="Akimitsu K."/>
            <person name="Kataoka I."/>
        </authorList>
    </citation>
    <scope>NUCLEOTIDE SEQUENCE [LARGE SCALE GENOMIC DNA]</scope>
    <source>
        <strain evidence="2">cv. Fuchu</strain>
    </source>
</reference>
<name>A0A7J0GXG2_9ERIC</name>
<dbReference type="AlphaFoldDB" id="A0A7J0GXG2"/>
<dbReference type="GO" id="GO:0046621">
    <property type="term" value="P:negative regulation of organ growth"/>
    <property type="evidence" value="ECO:0007669"/>
    <property type="project" value="InterPro"/>
</dbReference>
<dbReference type="PANTHER" id="PTHR37387:SF1">
    <property type="entry name" value="PROTEIN SAMBA"/>
    <property type="match status" value="1"/>
</dbReference>
<dbReference type="Proteomes" id="UP000585474">
    <property type="component" value="Unassembled WGS sequence"/>
</dbReference>
<evidence type="ECO:0000313" key="1">
    <source>
        <dbReference type="EMBL" id="GFZ15476.1"/>
    </source>
</evidence>
<evidence type="ECO:0000313" key="2">
    <source>
        <dbReference type="Proteomes" id="UP000585474"/>
    </source>
</evidence>
<dbReference type="PANTHER" id="PTHR37387">
    <property type="entry name" value="PROTEIN SAMBA"/>
    <property type="match status" value="1"/>
</dbReference>
<dbReference type="InterPro" id="IPR037547">
    <property type="entry name" value="SAMBA"/>
</dbReference>
<organism evidence="1 2">
    <name type="scientific">Actinidia rufa</name>
    <dbReference type="NCBI Taxonomy" id="165716"/>
    <lineage>
        <taxon>Eukaryota</taxon>
        <taxon>Viridiplantae</taxon>
        <taxon>Streptophyta</taxon>
        <taxon>Embryophyta</taxon>
        <taxon>Tracheophyta</taxon>
        <taxon>Spermatophyta</taxon>
        <taxon>Magnoliopsida</taxon>
        <taxon>eudicotyledons</taxon>
        <taxon>Gunneridae</taxon>
        <taxon>Pentapetalae</taxon>
        <taxon>asterids</taxon>
        <taxon>Ericales</taxon>
        <taxon>Actinidiaceae</taxon>
        <taxon>Actinidia</taxon>
    </lineage>
</organism>
<keyword evidence="2" id="KW-1185">Reference proteome</keyword>
<protein>
    <submittedName>
        <fullName evidence="1">Uncharacterized protein</fullName>
    </submittedName>
</protein>